<feature type="region of interest" description="Disordered" evidence="1">
    <location>
        <begin position="133"/>
        <end position="189"/>
    </location>
</feature>
<dbReference type="Proteomes" id="UP001190700">
    <property type="component" value="Unassembled WGS sequence"/>
</dbReference>
<evidence type="ECO:0000313" key="3">
    <source>
        <dbReference type="Proteomes" id="UP001190700"/>
    </source>
</evidence>
<proteinExistence type="predicted"/>
<accession>A0AAE0KVF7</accession>
<organism evidence="2 3">
    <name type="scientific">Cymbomonas tetramitiformis</name>
    <dbReference type="NCBI Taxonomy" id="36881"/>
    <lineage>
        <taxon>Eukaryota</taxon>
        <taxon>Viridiplantae</taxon>
        <taxon>Chlorophyta</taxon>
        <taxon>Pyramimonadophyceae</taxon>
        <taxon>Pyramimonadales</taxon>
        <taxon>Pyramimonadaceae</taxon>
        <taxon>Cymbomonas</taxon>
    </lineage>
</organism>
<evidence type="ECO:0000256" key="1">
    <source>
        <dbReference type="SAM" id="MobiDB-lite"/>
    </source>
</evidence>
<protein>
    <submittedName>
        <fullName evidence="2">Uncharacterized protein</fullName>
    </submittedName>
</protein>
<dbReference type="EMBL" id="LGRX02016528">
    <property type="protein sequence ID" value="KAK3261979.1"/>
    <property type="molecule type" value="Genomic_DNA"/>
</dbReference>
<dbReference type="AlphaFoldDB" id="A0AAE0KVF7"/>
<reference evidence="2 3" key="1">
    <citation type="journal article" date="2015" name="Genome Biol. Evol.">
        <title>Comparative Genomics of a Bacterivorous Green Alga Reveals Evolutionary Causalities and Consequences of Phago-Mixotrophic Mode of Nutrition.</title>
        <authorList>
            <person name="Burns J.A."/>
            <person name="Paasch A."/>
            <person name="Narechania A."/>
            <person name="Kim E."/>
        </authorList>
    </citation>
    <scope>NUCLEOTIDE SEQUENCE [LARGE SCALE GENOMIC DNA]</scope>
    <source>
        <strain evidence="2 3">PLY_AMNH</strain>
    </source>
</reference>
<sequence>MQPIPWSWIPRDTRGWATTLAGQRFLSPGARARKAASTGEEPPPPLNTGRDHPPKPQLISPPETPQPLWGEGIERIPGHAAGVTPPRSPSGGASKGAAVSEALQAISHITLLDPITLIEPMEGGLHDATEHVDADAPTPIQGSRGAALREGDAGSPKGRQPAHARAASMKNHFLHSLRRLHDDDDDSDA</sequence>
<keyword evidence="3" id="KW-1185">Reference proteome</keyword>
<evidence type="ECO:0000313" key="2">
    <source>
        <dbReference type="EMBL" id="KAK3261979.1"/>
    </source>
</evidence>
<feature type="region of interest" description="Disordered" evidence="1">
    <location>
        <begin position="23"/>
        <end position="98"/>
    </location>
</feature>
<comment type="caution">
    <text evidence="2">The sequence shown here is derived from an EMBL/GenBank/DDBJ whole genome shotgun (WGS) entry which is preliminary data.</text>
</comment>
<gene>
    <name evidence="2" type="ORF">CYMTET_29146</name>
</gene>
<name>A0AAE0KVF7_9CHLO</name>